<evidence type="ECO:0000313" key="2">
    <source>
        <dbReference type="WBParaSite" id="jg19473"/>
    </source>
</evidence>
<organism evidence="1 2">
    <name type="scientific">Ditylenchus dipsaci</name>
    <dbReference type="NCBI Taxonomy" id="166011"/>
    <lineage>
        <taxon>Eukaryota</taxon>
        <taxon>Metazoa</taxon>
        <taxon>Ecdysozoa</taxon>
        <taxon>Nematoda</taxon>
        <taxon>Chromadorea</taxon>
        <taxon>Rhabditida</taxon>
        <taxon>Tylenchina</taxon>
        <taxon>Tylenchomorpha</taxon>
        <taxon>Sphaerularioidea</taxon>
        <taxon>Anguinidae</taxon>
        <taxon>Anguininae</taxon>
        <taxon>Ditylenchus</taxon>
    </lineage>
</organism>
<keyword evidence="1" id="KW-1185">Reference proteome</keyword>
<reference evidence="2" key="1">
    <citation type="submission" date="2022-11" db="UniProtKB">
        <authorList>
            <consortium name="WormBaseParasite"/>
        </authorList>
    </citation>
    <scope>IDENTIFICATION</scope>
</reference>
<name>A0A915DFV9_9BILA</name>
<sequence>MGSNEHYLEPRSKLREAAKDKGYSADEIFTLNHGGSCKLARGKHPIDDMTMEEKELNSHNDETEEINPKDFIQQEDIALKA</sequence>
<proteinExistence type="predicted"/>
<protein>
    <submittedName>
        <fullName evidence="2">Uncharacterized protein</fullName>
    </submittedName>
</protein>
<dbReference type="WBParaSite" id="jg19473">
    <property type="protein sequence ID" value="jg19473"/>
    <property type="gene ID" value="jg19473"/>
</dbReference>
<evidence type="ECO:0000313" key="1">
    <source>
        <dbReference type="Proteomes" id="UP000887574"/>
    </source>
</evidence>
<accession>A0A915DFV9</accession>
<dbReference type="AlphaFoldDB" id="A0A915DFV9"/>
<dbReference type="Proteomes" id="UP000887574">
    <property type="component" value="Unplaced"/>
</dbReference>